<comment type="subcellular location">
    <subcellularLocation>
        <location evidence="1">Nucleus</location>
    </subcellularLocation>
</comment>
<protein>
    <recommendedName>
        <fullName evidence="3">DNA replication complex GINS protein SLD5</fullName>
    </recommendedName>
</protein>
<proteinExistence type="inferred from homology"/>
<evidence type="ECO:0000313" key="9">
    <source>
        <dbReference type="EMBL" id="PPQ68128.1"/>
    </source>
</evidence>
<evidence type="ECO:0000256" key="6">
    <source>
        <dbReference type="SAM" id="MobiDB-lite"/>
    </source>
</evidence>
<dbReference type="STRING" id="181874.A0A409VPG4"/>
<accession>A0A409VPG4</accession>
<sequence>MDWDDEFDQLRHGGGSRPSMFDDDENPMGVGAGMGEVRMAEPYFEEEREETPLEQLTRHWMNERHAPDILPAREELLSNLLDHLRRQSEAVQLLRGDPSTSEEEHIRIMLVQTEIERVKFIVRSYVRTRLFKVEKFARHIAISDDIQKRLTAAERDHAIRHARITDQHFYLSVLQSLPEAQSHLDDTPIFVPPMVTEPDMSRPVFVHALRQCPPITLPDGASLEMKKGHISLVPYSTVATLVENEQVELI</sequence>
<dbReference type="PANTHER" id="PTHR21206">
    <property type="entry name" value="SLD5 PROTEIN"/>
    <property type="match status" value="1"/>
</dbReference>
<evidence type="ECO:0000256" key="4">
    <source>
        <dbReference type="ARBA" id="ARBA00022705"/>
    </source>
</evidence>
<evidence type="ECO:0000256" key="1">
    <source>
        <dbReference type="ARBA" id="ARBA00004123"/>
    </source>
</evidence>
<dbReference type="Pfam" id="PF05916">
    <property type="entry name" value="Sld5"/>
    <property type="match status" value="1"/>
</dbReference>
<dbReference type="Gene3D" id="1.20.58.1030">
    <property type="match status" value="1"/>
</dbReference>
<dbReference type="SUPFAM" id="SSF160059">
    <property type="entry name" value="PriA/YqbF domain"/>
    <property type="match status" value="1"/>
</dbReference>
<dbReference type="Pfam" id="PF16922">
    <property type="entry name" value="SLD5_C"/>
    <property type="match status" value="1"/>
</dbReference>
<dbReference type="InterPro" id="IPR038749">
    <property type="entry name" value="Sld5_GINS_A"/>
</dbReference>
<keyword evidence="4" id="KW-0235">DNA replication</keyword>
<dbReference type="SUPFAM" id="SSF158573">
    <property type="entry name" value="GINS helical bundle-like"/>
    <property type="match status" value="1"/>
</dbReference>
<dbReference type="GO" id="GO:0000727">
    <property type="term" value="P:double-strand break repair via break-induced replication"/>
    <property type="evidence" value="ECO:0007669"/>
    <property type="project" value="TreeGrafter"/>
</dbReference>
<dbReference type="Proteomes" id="UP000284842">
    <property type="component" value="Unassembled WGS sequence"/>
</dbReference>
<evidence type="ECO:0000256" key="2">
    <source>
        <dbReference type="ARBA" id="ARBA00008187"/>
    </source>
</evidence>
<dbReference type="GO" id="GO:0006261">
    <property type="term" value="P:DNA-templated DNA replication"/>
    <property type="evidence" value="ECO:0007669"/>
    <property type="project" value="InterPro"/>
</dbReference>
<keyword evidence="10" id="KW-1185">Reference proteome</keyword>
<dbReference type="FunCoup" id="A0A409VPG4">
    <property type="interactions" value="438"/>
</dbReference>
<dbReference type="InParanoid" id="A0A409VPG4"/>
<evidence type="ECO:0000259" key="7">
    <source>
        <dbReference type="Pfam" id="PF05916"/>
    </source>
</evidence>
<dbReference type="AlphaFoldDB" id="A0A409VPG4"/>
<feature type="region of interest" description="Disordered" evidence="6">
    <location>
        <begin position="1"/>
        <end position="27"/>
    </location>
</feature>
<dbReference type="OrthoDB" id="338231at2759"/>
<dbReference type="InterPro" id="IPR031633">
    <property type="entry name" value="SLD5_C"/>
</dbReference>
<dbReference type="GO" id="GO:0000811">
    <property type="term" value="C:GINS complex"/>
    <property type="evidence" value="ECO:0007669"/>
    <property type="project" value="TreeGrafter"/>
</dbReference>
<evidence type="ECO:0000256" key="5">
    <source>
        <dbReference type="ARBA" id="ARBA00023242"/>
    </source>
</evidence>
<evidence type="ECO:0000256" key="3">
    <source>
        <dbReference type="ARBA" id="ARBA00014804"/>
    </source>
</evidence>
<evidence type="ECO:0000259" key="8">
    <source>
        <dbReference type="Pfam" id="PF16922"/>
    </source>
</evidence>
<dbReference type="CDD" id="cd21692">
    <property type="entry name" value="GINS_B_Sld5"/>
    <property type="match status" value="1"/>
</dbReference>
<dbReference type="PANTHER" id="PTHR21206:SF0">
    <property type="entry name" value="DNA REPLICATION COMPLEX GINS PROTEIN SLD5"/>
    <property type="match status" value="1"/>
</dbReference>
<name>A0A409VPG4_9AGAR</name>
<dbReference type="InterPro" id="IPR021151">
    <property type="entry name" value="GINS_A"/>
</dbReference>
<dbReference type="EMBL" id="NHTK01006014">
    <property type="protein sequence ID" value="PPQ68128.1"/>
    <property type="molecule type" value="Genomic_DNA"/>
</dbReference>
<comment type="caution">
    <text evidence="9">The sequence shown here is derived from an EMBL/GenBank/DDBJ whole genome shotgun (WGS) entry which is preliminary data.</text>
</comment>
<feature type="domain" description="GINS subunit" evidence="7">
    <location>
        <begin position="94"/>
        <end position="164"/>
    </location>
</feature>
<dbReference type="InterPro" id="IPR008591">
    <property type="entry name" value="GINS_Sld5"/>
</dbReference>
<reference evidence="9 10" key="1">
    <citation type="journal article" date="2018" name="Evol. Lett.">
        <title>Horizontal gene cluster transfer increased hallucinogenic mushroom diversity.</title>
        <authorList>
            <person name="Reynolds H.T."/>
            <person name="Vijayakumar V."/>
            <person name="Gluck-Thaler E."/>
            <person name="Korotkin H.B."/>
            <person name="Matheny P.B."/>
            <person name="Slot J.C."/>
        </authorList>
    </citation>
    <scope>NUCLEOTIDE SEQUENCE [LARGE SCALE GENOMIC DNA]</scope>
    <source>
        <strain evidence="9 10">2629</strain>
    </source>
</reference>
<dbReference type="CDD" id="cd11711">
    <property type="entry name" value="GINS_A_Sld5"/>
    <property type="match status" value="1"/>
</dbReference>
<comment type="similarity">
    <text evidence="2">Belongs to the GINS4/SLD5 family.</text>
</comment>
<gene>
    <name evidence="9" type="ORF">CVT24_002954</name>
</gene>
<organism evidence="9 10">
    <name type="scientific">Panaeolus cyanescens</name>
    <dbReference type="NCBI Taxonomy" id="181874"/>
    <lineage>
        <taxon>Eukaryota</taxon>
        <taxon>Fungi</taxon>
        <taxon>Dikarya</taxon>
        <taxon>Basidiomycota</taxon>
        <taxon>Agaricomycotina</taxon>
        <taxon>Agaricomycetes</taxon>
        <taxon>Agaricomycetidae</taxon>
        <taxon>Agaricales</taxon>
        <taxon>Agaricineae</taxon>
        <taxon>Galeropsidaceae</taxon>
        <taxon>Panaeolus</taxon>
    </lineage>
</organism>
<evidence type="ECO:0000313" key="10">
    <source>
        <dbReference type="Proteomes" id="UP000284842"/>
    </source>
</evidence>
<keyword evidence="5" id="KW-0539">Nucleus</keyword>
<dbReference type="InterPro" id="IPR036224">
    <property type="entry name" value="GINS_bundle-like_dom_sf"/>
</dbReference>
<feature type="domain" description="DNA replication complex GINS protein SLD5 C-terminal" evidence="8">
    <location>
        <begin position="198"/>
        <end position="250"/>
    </location>
</feature>